<dbReference type="Gene3D" id="2.10.25.10">
    <property type="entry name" value="Laminin"/>
    <property type="match status" value="2"/>
</dbReference>
<comment type="caution">
    <text evidence="3">Lacks conserved residue(s) required for the propagation of feature annotation.</text>
</comment>
<accession>A0A3P7ZN19</accession>
<protein>
    <submittedName>
        <fullName evidence="9">Thyroglobulin type-1 domain-containing protein</fullName>
    </submittedName>
</protein>
<proteinExistence type="predicted"/>
<dbReference type="InterPro" id="IPR000716">
    <property type="entry name" value="Thyroglobulin_1"/>
</dbReference>
<dbReference type="WBParaSite" id="HPBE_0001511101-mRNA-1">
    <property type="protein sequence ID" value="HPBE_0001511101-mRNA-1"/>
    <property type="gene ID" value="HPBE_0001511101"/>
</dbReference>
<evidence type="ECO:0000256" key="3">
    <source>
        <dbReference type="PROSITE-ProRule" id="PRU00500"/>
    </source>
</evidence>
<dbReference type="GO" id="GO:0005576">
    <property type="term" value="C:extracellular region"/>
    <property type="evidence" value="ECO:0007669"/>
    <property type="project" value="InterPro"/>
</dbReference>
<dbReference type="InterPro" id="IPR036857">
    <property type="entry name" value="Thyroglobulin_1_sf"/>
</dbReference>
<dbReference type="OrthoDB" id="6236007at2759"/>
<dbReference type="SUPFAM" id="SSF57256">
    <property type="entry name" value="Elafin-like"/>
    <property type="match status" value="1"/>
</dbReference>
<dbReference type="InterPro" id="IPR002919">
    <property type="entry name" value="TIL_dom"/>
</dbReference>
<evidence type="ECO:0000259" key="6">
    <source>
        <dbReference type="PROSITE" id="PS51162"/>
    </source>
</evidence>
<evidence type="ECO:0000313" key="8">
    <source>
        <dbReference type="Proteomes" id="UP000050761"/>
    </source>
</evidence>
<dbReference type="Gene3D" id="4.10.75.10">
    <property type="entry name" value="Elafin-like"/>
    <property type="match status" value="1"/>
</dbReference>
<dbReference type="Gene3D" id="4.10.800.10">
    <property type="entry name" value="Thyroglobulin type-1"/>
    <property type="match status" value="1"/>
</dbReference>
<keyword evidence="2 3" id="KW-1015">Disulfide bond</keyword>
<evidence type="ECO:0000313" key="7">
    <source>
        <dbReference type="EMBL" id="VDP01802.1"/>
    </source>
</evidence>
<dbReference type="InterPro" id="IPR036084">
    <property type="entry name" value="Ser_inhib-like_sf"/>
</dbReference>
<reference evidence="7 8" key="1">
    <citation type="submission" date="2018-11" db="EMBL/GenBank/DDBJ databases">
        <authorList>
            <consortium name="Pathogen Informatics"/>
        </authorList>
    </citation>
    <scope>NUCLEOTIDE SEQUENCE [LARGE SCALE GENOMIC DNA]</scope>
</reference>
<dbReference type="SUPFAM" id="SSF57610">
    <property type="entry name" value="Thyroglobulin type-1 domain"/>
    <property type="match status" value="1"/>
</dbReference>
<reference evidence="9" key="2">
    <citation type="submission" date="2019-09" db="UniProtKB">
        <authorList>
            <consortium name="WormBaseParasite"/>
        </authorList>
    </citation>
    <scope>IDENTIFICATION</scope>
</reference>
<feature type="compositionally biased region" description="Low complexity" evidence="4">
    <location>
        <begin position="83"/>
        <end position="93"/>
    </location>
</feature>
<dbReference type="SUPFAM" id="SSF57567">
    <property type="entry name" value="Serine protease inhibitors"/>
    <property type="match status" value="2"/>
</dbReference>
<dbReference type="GO" id="GO:0004867">
    <property type="term" value="F:serine-type endopeptidase inhibitor activity"/>
    <property type="evidence" value="ECO:0007669"/>
    <property type="project" value="UniProtKB-KW"/>
</dbReference>
<keyword evidence="5" id="KW-0732">Signal</keyword>
<dbReference type="PROSITE" id="PS51162">
    <property type="entry name" value="THYROGLOBULIN_1_2"/>
    <property type="match status" value="1"/>
</dbReference>
<evidence type="ECO:0000256" key="2">
    <source>
        <dbReference type="ARBA" id="ARBA00023157"/>
    </source>
</evidence>
<evidence type="ECO:0000256" key="4">
    <source>
        <dbReference type="SAM" id="MobiDB-lite"/>
    </source>
</evidence>
<dbReference type="EMBL" id="UZAH01028696">
    <property type="protein sequence ID" value="VDP01802.1"/>
    <property type="molecule type" value="Genomic_DNA"/>
</dbReference>
<evidence type="ECO:0000313" key="9">
    <source>
        <dbReference type="WBParaSite" id="HPBE_0001511101-mRNA-1"/>
    </source>
</evidence>
<feature type="signal peptide" evidence="5">
    <location>
        <begin position="1"/>
        <end position="15"/>
    </location>
</feature>
<feature type="domain" description="Thyroglobulin type-1" evidence="6">
    <location>
        <begin position="128"/>
        <end position="191"/>
    </location>
</feature>
<dbReference type="SMART" id="SM00217">
    <property type="entry name" value="WAP"/>
    <property type="match status" value="1"/>
</dbReference>
<keyword evidence="1" id="KW-0646">Protease inhibitor</keyword>
<sequence>MRLLIALLLIYVVDANRRLCEAEGTCRQCADTRYSYYRCVQQEDCFLGEVCDRGFCCPNLRPIIGIQSDASRSVHRTAPDPRSSSTSLSTSTAEAEELCPDESAWSKRCRLDDDCHPKHEICAEGKCCATCARRRRLVLDESAQNELLGLAIPQCEQDGKWYRRRQCLAGTEACWCVTALGRRFAGGGPDCETRRRKQENMVLKAVKLRDELMRGKVCDEYREGDCPTTPDENTTTALQCLCDSDCPKTWKCCEHRKGLICQAPVPSMQSLTLICGMNEQFSACHTPCQPSCDDPTLIPCPPPTCVPGCHCQPGELLLQGWAVWSLDGQDSYALTAQLGRHVYHVLHVRCTTAQLVAWTSGGSTIAAAQLALSAARRGTRQDVTKAVCPDASAVFRMCSRMATILYIHGSGRDSMLGAIQAAGVETAFVAQEESARTRLEKGLQGFSCSGGGRAAIRHRPINDPPPYRLIVVSEWLQKTLSEFYPTPGSPTVLPDTNHCSDPLKNYLNCGTKCPVGCNNLNPSTTCSLACVSGCFCRSPYVLVDAKVCVWLLRLPVRDIGSFLQGPTIRLRAATTLSTRIIAYRNVPRSKKRVDELWSSWVG</sequence>
<dbReference type="AlphaFoldDB" id="A0A3P7ZN19"/>
<organism evidence="7">
    <name type="scientific">Heligmosomoides polygyrus</name>
    <name type="common">Parasitic roundworm</name>
    <dbReference type="NCBI Taxonomy" id="6339"/>
    <lineage>
        <taxon>Eukaryota</taxon>
        <taxon>Metazoa</taxon>
        <taxon>Ecdysozoa</taxon>
        <taxon>Nematoda</taxon>
        <taxon>Chromadorea</taxon>
        <taxon>Rhabditida</taxon>
        <taxon>Rhabditina</taxon>
        <taxon>Rhabditomorpha</taxon>
        <taxon>Strongyloidea</taxon>
        <taxon>Heligmosomidae</taxon>
        <taxon>Heligmosomoides</taxon>
    </lineage>
</organism>
<dbReference type="CDD" id="cd19941">
    <property type="entry name" value="TIL"/>
    <property type="match status" value="2"/>
</dbReference>
<dbReference type="Proteomes" id="UP000050761">
    <property type="component" value="Unassembled WGS sequence"/>
</dbReference>
<dbReference type="Pfam" id="PF00095">
    <property type="entry name" value="WAP"/>
    <property type="match status" value="1"/>
</dbReference>
<feature type="region of interest" description="Disordered" evidence="4">
    <location>
        <begin position="71"/>
        <end position="95"/>
    </location>
</feature>
<dbReference type="InterPro" id="IPR036645">
    <property type="entry name" value="Elafin-like_sf"/>
</dbReference>
<keyword evidence="1" id="KW-0722">Serine protease inhibitor</keyword>
<gene>
    <name evidence="7" type="ORF">HPBE_LOCUS15112</name>
</gene>
<dbReference type="CDD" id="cd00191">
    <property type="entry name" value="TY"/>
    <property type="match status" value="1"/>
</dbReference>
<feature type="disulfide bond" evidence="3">
    <location>
        <begin position="167"/>
        <end position="174"/>
    </location>
</feature>
<feature type="chain" id="PRO_5044596569" evidence="5">
    <location>
        <begin position="16"/>
        <end position="602"/>
    </location>
</feature>
<dbReference type="SMART" id="SM00211">
    <property type="entry name" value="TY"/>
    <property type="match status" value="1"/>
</dbReference>
<name>A0A3P7ZN19_HELPZ</name>
<dbReference type="InterPro" id="IPR008197">
    <property type="entry name" value="WAP_dom"/>
</dbReference>
<evidence type="ECO:0000256" key="5">
    <source>
        <dbReference type="SAM" id="SignalP"/>
    </source>
</evidence>
<evidence type="ECO:0000256" key="1">
    <source>
        <dbReference type="ARBA" id="ARBA00022900"/>
    </source>
</evidence>
<dbReference type="Pfam" id="PF01826">
    <property type="entry name" value="TIL"/>
    <property type="match status" value="2"/>
</dbReference>
<keyword evidence="8" id="KW-1185">Reference proteome</keyword>
<dbReference type="Pfam" id="PF00086">
    <property type="entry name" value="Thyroglobulin_1"/>
    <property type="match status" value="1"/>
</dbReference>